<dbReference type="GO" id="GO:0006351">
    <property type="term" value="P:DNA-templated transcription"/>
    <property type="evidence" value="ECO:0007669"/>
    <property type="project" value="TreeGrafter"/>
</dbReference>
<evidence type="ECO:0000313" key="3">
    <source>
        <dbReference type="EMBL" id="KEQ53913.1"/>
    </source>
</evidence>
<protein>
    <submittedName>
        <fullName evidence="3">Transcriptional regulator, LysR family</fullName>
    </submittedName>
</protein>
<dbReference type="EMBL" id="JFHR01000016">
    <property type="protein sequence ID" value="KEQ53913.1"/>
    <property type="molecule type" value="Genomic_DNA"/>
</dbReference>
<accession>A0A081RFE0</accession>
<dbReference type="CDD" id="cd08476">
    <property type="entry name" value="PBP2_CrgA_like_7"/>
    <property type="match status" value="1"/>
</dbReference>
<name>A0A081RFE0_SPHCR</name>
<dbReference type="InterPro" id="IPR058163">
    <property type="entry name" value="LysR-type_TF_proteobact-type"/>
</dbReference>
<reference evidence="3 4" key="1">
    <citation type="submission" date="2014-02" db="EMBL/GenBank/DDBJ databases">
        <title>Whole genome sequence of Sphingobium chlorophenolicum NBRC 16172.</title>
        <authorList>
            <person name="Gan H.M."/>
            <person name="Gan H.Y."/>
            <person name="Chew T.H."/>
            <person name="Savka M.A."/>
        </authorList>
    </citation>
    <scope>NUCLEOTIDE SEQUENCE [LARGE SCALE GENOMIC DNA]</scope>
    <source>
        <strain evidence="3 4">NBRC 16172</strain>
    </source>
</reference>
<dbReference type="SUPFAM" id="SSF53850">
    <property type="entry name" value="Periplasmic binding protein-like II"/>
    <property type="match status" value="1"/>
</dbReference>
<evidence type="ECO:0000259" key="2">
    <source>
        <dbReference type="Pfam" id="PF03466"/>
    </source>
</evidence>
<dbReference type="GO" id="GO:0003700">
    <property type="term" value="F:DNA-binding transcription factor activity"/>
    <property type="evidence" value="ECO:0007669"/>
    <property type="project" value="TreeGrafter"/>
</dbReference>
<dbReference type="PATRIC" id="fig|46429.4.peg.1753"/>
<evidence type="ECO:0000256" key="1">
    <source>
        <dbReference type="ARBA" id="ARBA00009437"/>
    </source>
</evidence>
<dbReference type="Proteomes" id="UP000028411">
    <property type="component" value="Unassembled WGS sequence"/>
</dbReference>
<comment type="caution">
    <text evidence="3">The sequence shown here is derived from an EMBL/GenBank/DDBJ whole genome shotgun (WGS) entry which is preliminary data.</text>
</comment>
<dbReference type="GO" id="GO:0043565">
    <property type="term" value="F:sequence-specific DNA binding"/>
    <property type="evidence" value="ECO:0007669"/>
    <property type="project" value="TreeGrafter"/>
</dbReference>
<sequence>MFHERCRRVLEELDDAQESLQRMREMPRGLIRLSSPVIGQHVLMPALPAFLARYPEIEFDLDFSDRGVDLIDDGADVALLMGPIPDNRFMVRRLKPYRHLLCASPSYLQQFGEPKAVSDLMAHRGIGFRFPDSGRLYEHTLRRSRSELPVRHNHFMTCNSLEAVREAVIRGIGIGCLPEFLAKDQLSSGTLVPLLTDIIDVTDQFSLVWPSSRHLSPKIRVFVDFMARHLFASE</sequence>
<dbReference type="AlphaFoldDB" id="A0A081RFE0"/>
<dbReference type="eggNOG" id="COG0583">
    <property type="taxonomic scope" value="Bacteria"/>
</dbReference>
<evidence type="ECO:0000313" key="4">
    <source>
        <dbReference type="Proteomes" id="UP000028411"/>
    </source>
</evidence>
<gene>
    <name evidence="3" type="ORF">BV95_01785</name>
</gene>
<dbReference type="InterPro" id="IPR005119">
    <property type="entry name" value="LysR_subst-bd"/>
</dbReference>
<dbReference type="Gene3D" id="3.40.190.290">
    <property type="match status" value="1"/>
</dbReference>
<dbReference type="Pfam" id="PF03466">
    <property type="entry name" value="LysR_substrate"/>
    <property type="match status" value="1"/>
</dbReference>
<organism evidence="3 4">
    <name type="scientific">Sphingobium chlorophenolicum</name>
    <dbReference type="NCBI Taxonomy" id="46429"/>
    <lineage>
        <taxon>Bacteria</taxon>
        <taxon>Pseudomonadati</taxon>
        <taxon>Pseudomonadota</taxon>
        <taxon>Alphaproteobacteria</taxon>
        <taxon>Sphingomonadales</taxon>
        <taxon>Sphingomonadaceae</taxon>
        <taxon>Sphingobium</taxon>
    </lineage>
</organism>
<comment type="similarity">
    <text evidence="1">Belongs to the LysR transcriptional regulatory family.</text>
</comment>
<proteinExistence type="inferred from homology"/>
<feature type="domain" description="LysR substrate-binding" evidence="2">
    <location>
        <begin position="26"/>
        <end position="229"/>
    </location>
</feature>
<dbReference type="PANTHER" id="PTHR30537:SF72">
    <property type="entry name" value="LYSR FAMILY TRANSCRIPTIONAL REGULATOR"/>
    <property type="match status" value="1"/>
</dbReference>
<dbReference type="PANTHER" id="PTHR30537">
    <property type="entry name" value="HTH-TYPE TRANSCRIPTIONAL REGULATOR"/>
    <property type="match status" value="1"/>
</dbReference>